<reference evidence="2" key="1">
    <citation type="submission" date="2022-11" db="UniProtKB">
        <authorList>
            <consortium name="WormBaseParasite"/>
        </authorList>
    </citation>
    <scope>IDENTIFICATION</scope>
</reference>
<dbReference type="Proteomes" id="UP000887576">
    <property type="component" value="Unplaced"/>
</dbReference>
<accession>A0AC34RN30</accession>
<dbReference type="WBParaSite" id="JU765_v2.g8510.t1">
    <property type="protein sequence ID" value="JU765_v2.g8510.t1"/>
    <property type="gene ID" value="JU765_v2.g8510"/>
</dbReference>
<evidence type="ECO:0000313" key="2">
    <source>
        <dbReference type="WBParaSite" id="JU765_v2.g8510.t1"/>
    </source>
</evidence>
<proteinExistence type="predicted"/>
<sequence>MYYPKKLVFIPPSSSPQHPNQFVGFHFHGINTVLMKQSGLIGISNANVDIDRDLKQKFRFSYKFSQDAENLRARTEEMFGIQQYGTYIHRLFTRERDMKKIIGFCTLLFLGFANVFYMVIRVFTEI</sequence>
<organism evidence="1 2">
    <name type="scientific">Panagrolaimus sp. JU765</name>
    <dbReference type="NCBI Taxonomy" id="591449"/>
    <lineage>
        <taxon>Eukaryota</taxon>
        <taxon>Metazoa</taxon>
        <taxon>Ecdysozoa</taxon>
        <taxon>Nematoda</taxon>
        <taxon>Chromadorea</taxon>
        <taxon>Rhabditida</taxon>
        <taxon>Tylenchina</taxon>
        <taxon>Panagrolaimomorpha</taxon>
        <taxon>Panagrolaimoidea</taxon>
        <taxon>Panagrolaimidae</taxon>
        <taxon>Panagrolaimus</taxon>
    </lineage>
</organism>
<name>A0AC34RN30_9BILA</name>
<protein>
    <submittedName>
        <fullName evidence="2">Uncharacterized protein</fullName>
    </submittedName>
</protein>
<evidence type="ECO:0000313" key="1">
    <source>
        <dbReference type="Proteomes" id="UP000887576"/>
    </source>
</evidence>